<protein>
    <submittedName>
        <fullName evidence="5">Major_cap_HK97, phage major capsid protein, HK97 family</fullName>
    </submittedName>
</protein>
<organism evidence="5">
    <name type="scientific">uncultured Caudovirales phage</name>
    <dbReference type="NCBI Taxonomy" id="2100421"/>
    <lineage>
        <taxon>Viruses</taxon>
        <taxon>Duplodnaviria</taxon>
        <taxon>Heunggongvirae</taxon>
        <taxon>Uroviricota</taxon>
        <taxon>Caudoviricetes</taxon>
        <taxon>Peduoviridae</taxon>
        <taxon>Maltschvirus</taxon>
        <taxon>Maltschvirus maltsch</taxon>
    </lineage>
</organism>
<dbReference type="InterPro" id="IPR024455">
    <property type="entry name" value="Phage_capsid"/>
</dbReference>
<evidence type="ECO:0000256" key="2">
    <source>
        <dbReference type="ARBA" id="ARBA00022844"/>
    </source>
</evidence>
<evidence type="ECO:0000313" key="4">
    <source>
        <dbReference type="EMBL" id="CAB4172827.1"/>
    </source>
</evidence>
<dbReference type="Pfam" id="PF05065">
    <property type="entry name" value="Phage_capsid"/>
    <property type="match status" value="1"/>
</dbReference>
<dbReference type="Gene3D" id="3.30.2400.10">
    <property type="entry name" value="Major capsid protein gp5"/>
    <property type="match status" value="1"/>
</dbReference>
<keyword evidence="2" id="KW-0946">Virion</keyword>
<comment type="subcellular location">
    <subcellularLocation>
        <location evidence="1">Virion</location>
    </subcellularLocation>
</comment>
<sequence>MSSIDELTRSHNVAVEEMHAAAAAIESADESADLDALQGEFDSKLEVAERAKGAVEAREALMTARESMSIKPVADVKVEVISNEQVYRPDRPERSYFRDLYLSKTKGDREATDRLQGHALATRDINTTDTSGGDFVPPAYLVNEYIAKARAGRVTADLCSKFALPGGTDSINFPAITTGTANAAQASQNSALQETNLVTATVTAPVTTIGGIQDVSVQLVEQSPIAFDQVIFADLAASHAQAVGNAVINGSGASGTLEGFVNADTVNTITYTDSSPTAAETVSKIADGIQQVATARFLPADAIVMHPRRWYALSAGVDGGGRPLVVPTAQAMNAFGTADTVGAEGSVGNILGLPVYLDPNIAVNTGAGTNQDIIIISRFADAYLFEGTPKAEVFRETLSAEATVRFRLYNFVAFTAERYVGVNTSIVSGTGLVSPSF</sequence>
<dbReference type="EMBL" id="LR797334">
    <property type="protein sequence ID" value="CAB4203831.1"/>
    <property type="molecule type" value="Genomic_DNA"/>
</dbReference>
<evidence type="ECO:0000313" key="6">
    <source>
        <dbReference type="EMBL" id="CAB5229625.1"/>
    </source>
</evidence>
<proteinExistence type="predicted"/>
<evidence type="ECO:0000259" key="3">
    <source>
        <dbReference type="Pfam" id="PF05065"/>
    </source>
</evidence>
<accession>A0A6J5S5R7</accession>
<dbReference type="SUPFAM" id="SSF56563">
    <property type="entry name" value="Major capsid protein gp5"/>
    <property type="match status" value="1"/>
</dbReference>
<dbReference type="GO" id="GO:0044423">
    <property type="term" value="C:virion component"/>
    <property type="evidence" value="ECO:0007669"/>
    <property type="project" value="UniProtKB-KW"/>
</dbReference>
<dbReference type="EMBL" id="LR798409">
    <property type="protein sequence ID" value="CAB5229625.1"/>
    <property type="molecule type" value="Genomic_DNA"/>
</dbReference>
<dbReference type="EMBL" id="LR796889">
    <property type="protein sequence ID" value="CAB4172827.1"/>
    <property type="molecule type" value="Genomic_DNA"/>
</dbReference>
<dbReference type="NCBIfam" id="TIGR01554">
    <property type="entry name" value="major_cap_HK97"/>
    <property type="match status" value="1"/>
</dbReference>
<evidence type="ECO:0000256" key="1">
    <source>
        <dbReference type="ARBA" id="ARBA00004328"/>
    </source>
</evidence>
<evidence type="ECO:0000313" key="5">
    <source>
        <dbReference type="EMBL" id="CAB4203831.1"/>
    </source>
</evidence>
<name>A0A6J5S5R7_9CAUD</name>
<reference evidence="5" key="1">
    <citation type="submission" date="2020-05" db="EMBL/GenBank/DDBJ databases">
        <authorList>
            <person name="Chiriac C."/>
            <person name="Salcher M."/>
            <person name="Ghai R."/>
            <person name="Kavagutti S V."/>
        </authorList>
    </citation>
    <scope>NUCLEOTIDE SEQUENCE</scope>
</reference>
<gene>
    <name evidence="5" type="ORF">UFOVP1392_3</name>
    <name evidence="6" type="ORF">UFOVP1569_2</name>
    <name evidence="4" type="ORF">UFOVP952_13</name>
</gene>
<dbReference type="InterPro" id="IPR054612">
    <property type="entry name" value="Phage_capsid-like_C"/>
</dbReference>
<feature type="domain" description="Phage capsid-like C-terminal" evidence="3">
    <location>
        <begin position="132"/>
        <end position="415"/>
    </location>
</feature>